<evidence type="ECO:0000256" key="2">
    <source>
        <dbReference type="ARBA" id="ARBA00022737"/>
    </source>
</evidence>
<organism evidence="4 5">
    <name type="scientific">Mortierella alpina</name>
    <name type="common">Oleaginous fungus</name>
    <name type="synonym">Mortierella renispora</name>
    <dbReference type="NCBI Taxonomy" id="64518"/>
    <lineage>
        <taxon>Eukaryota</taxon>
        <taxon>Fungi</taxon>
        <taxon>Fungi incertae sedis</taxon>
        <taxon>Mucoromycota</taxon>
        <taxon>Mortierellomycotina</taxon>
        <taxon>Mortierellomycetes</taxon>
        <taxon>Mortierellales</taxon>
        <taxon>Mortierellaceae</taxon>
        <taxon>Mortierella</taxon>
    </lineage>
</organism>
<dbReference type="EMBL" id="JAAAHY010000289">
    <property type="protein sequence ID" value="KAF9965088.1"/>
    <property type="molecule type" value="Genomic_DNA"/>
</dbReference>
<accession>A0A9P6M4H0</accession>
<dbReference type="SUPFAM" id="SSF52821">
    <property type="entry name" value="Rhodanese/Cell cycle control phosphatase"/>
    <property type="match status" value="2"/>
</dbReference>
<reference evidence="4" key="1">
    <citation type="journal article" date="2020" name="Fungal Divers.">
        <title>Resolving the Mortierellaceae phylogeny through synthesis of multi-gene phylogenetics and phylogenomics.</title>
        <authorList>
            <person name="Vandepol N."/>
            <person name="Liber J."/>
            <person name="Desiro A."/>
            <person name="Na H."/>
            <person name="Kennedy M."/>
            <person name="Barry K."/>
            <person name="Grigoriev I.V."/>
            <person name="Miller A.N."/>
            <person name="O'Donnell K."/>
            <person name="Stajich J.E."/>
            <person name="Bonito G."/>
        </authorList>
    </citation>
    <scope>NUCLEOTIDE SEQUENCE</scope>
    <source>
        <strain evidence="4">CK1249</strain>
    </source>
</reference>
<feature type="domain" description="Rhodanese" evidence="3">
    <location>
        <begin position="15"/>
        <end position="133"/>
    </location>
</feature>
<keyword evidence="2" id="KW-0677">Repeat</keyword>
<dbReference type="AlphaFoldDB" id="A0A9P6M4H0"/>
<dbReference type="InterPro" id="IPR001763">
    <property type="entry name" value="Rhodanese-like_dom"/>
</dbReference>
<dbReference type="PANTHER" id="PTHR11364">
    <property type="entry name" value="THIOSULFATE SULFERTANSFERASE"/>
    <property type="match status" value="1"/>
</dbReference>
<dbReference type="GO" id="GO:0005739">
    <property type="term" value="C:mitochondrion"/>
    <property type="evidence" value="ECO:0007669"/>
    <property type="project" value="TreeGrafter"/>
</dbReference>
<dbReference type="CDD" id="cd01449">
    <property type="entry name" value="TST_Repeat_2"/>
    <property type="match status" value="1"/>
</dbReference>
<keyword evidence="5" id="KW-1185">Reference proteome</keyword>
<evidence type="ECO:0000313" key="4">
    <source>
        <dbReference type="EMBL" id="KAF9965088.1"/>
    </source>
</evidence>
<dbReference type="Proteomes" id="UP000738359">
    <property type="component" value="Unassembled WGS sequence"/>
</dbReference>
<dbReference type="Gene3D" id="3.40.250.10">
    <property type="entry name" value="Rhodanese-like domain"/>
    <property type="match status" value="2"/>
</dbReference>
<name>A0A9P6M4H0_MORAP</name>
<feature type="domain" description="Rhodanese" evidence="3">
    <location>
        <begin position="166"/>
        <end position="290"/>
    </location>
</feature>
<comment type="caution">
    <text evidence="4">The sequence shown here is derived from an EMBL/GenBank/DDBJ whole genome shotgun (WGS) entry which is preliminary data.</text>
</comment>
<protein>
    <recommendedName>
        <fullName evidence="3">Rhodanese domain-containing protein</fullName>
    </recommendedName>
</protein>
<dbReference type="SMART" id="SM00450">
    <property type="entry name" value="RHOD"/>
    <property type="match status" value="2"/>
</dbReference>
<keyword evidence="1" id="KW-0808">Transferase</keyword>
<dbReference type="FunFam" id="3.40.250.10:FF:000015">
    <property type="entry name" value="Sulfurtransferase"/>
    <property type="match status" value="1"/>
</dbReference>
<dbReference type="InterPro" id="IPR036873">
    <property type="entry name" value="Rhodanese-like_dom_sf"/>
</dbReference>
<dbReference type="InterPro" id="IPR045078">
    <property type="entry name" value="TST/MPST-like"/>
</dbReference>
<gene>
    <name evidence="4" type="ORF">BGZ70_005435</name>
</gene>
<dbReference type="PROSITE" id="PS50206">
    <property type="entry name" value="RHODANESE_3"/>
    <property type="match status" value="2"/>
</dbReference>
<dbReference type="OrthoDB" id="270167at2759"/>
<dbReference type="PANTHER" id="PTHR11364:SF27">
    <property type="entry name" value="SULFURTRANSFERASE"/>
    <property type="match status" value="1"/>
</dbReference>
<proteinExistence type="predicted"/>
<dbReference type="GO" id="GO:0004792">
    <property type="term" value="F:thiosulfate-cyanide sulfurtransferase activity"/>
    <property type="evidence" value="ECO:0007669"/>
    <property type="project" value="TreeGrafter"/>
</dbReference>
<dbReference type="Pfam" id="PF00581">
    <property type="entry name" value="Rhodanese"/>
    <property type="match status" value="2"/>
</dbReference>
<dbReference type="CDD" id="cd01448">
    <property type="entry name" value="TST_Repeat_1"/>
    <property type="match status" value="1"/>
</dbReference>
<evidence type="ECO:0000256" key="1">
    <source>
        <dbReference type="ARBA" id="ARBA00022679"/>
    </source>
</evidence>
<evidence type="ECO:0000259" key="3">
    <source>
        <dbReference type="PROSITE" id="PS50206"/>
    </source>
</evidence>
<evidence type="ECO:0000313" key="5">
    <source>
        <dbReference type="Proteomes" id="UP000738359"/>
    </source>
</evidence>
<sequence length="293" mass="32036">MSVPTLLSVADLKSKLGGPVVVDGSWHMPAANRDPYKEFKENGHIPGARYFDIESIKDKTSSLPHMMPSAEQFAQQVGELGISNDDHVVVYDTVGFFSAPRVYWMFKAFGHKKVSVLDGGFKAWTAAGSPVEKGEADIKAKNYVLPKLDENLIRYYDQILQIVQDKGHKITIVDARPAARFTGASPEPRAGLSSGHMPGAKNVPFMELFDMQTGELYGDEHLLAAFTRAGVDIKQLQETSGSGKEVILSCGSGVSASVLYFALERLGLKHLAVFDGSWTEYASRPESPIVKDQ</sequence>